<evidence type="ECO:0000313" key="2">
    <source>
        <dbReference type="Proteomes" id="UP000009223"/>
    </source>
</evidence>
<gene>
    <name evidence="1" type="ordered locus">TREPR_3724</name>
</gene>
<dbReference type="Proteomes" id="UP000009223">
    <property type="component" value="Chromosome"/>
</dbReference>
<name>F5YQB5_TREPZ</name>
<evidence type="ECO:0000313" key="1">
    <source>
        <dbReference type="EMBL" id="AEF86420.1"/>
    </source>
</evidence>
<dbReference type="AlphaFoldDB" id="F5YQB5"/>
<sequence>MITVGVKNLKDQLSLYLQYVKNGEKVIITEHNKIIAELSVPAQKDAISTFEQKLVQLSEEGKVILAKRTISLVKKPRIKEKLDYISVLNEIRSDRI</sequence>
<dbReference type="KEGG" id="tpi:TREPR_3724"/>
<dbReference type="EMBL" id="CP001843">
    <property type="protein sequence ID" value="AEF86420.1"/>
    <property type="molecule type" value="Genomic_DNA"/>
</dbReference>
<dbReference type="HOGENOM" id="CLU_182199_0_0_12"/>
<dbReference type="OrthoDB" id="4419580at2"/>
<reference evidence="2" key="1">
    <citation type="submission" date="2009-12" db="EMBL/GenBank/DDBJ databases">
        <title>Complete sequence of Treponema primitia strain ZAS-2.</title>
        <authorList>
            <person name="Tetu S.G."/>
            <person name="Matson E."/>
            <person name="Ren Q."/>
            <person name="Seshadri R."/>
            <person name="Elbourne L."/>
            <person name="Hassan K.A."/>
            <person name="Durkin A."/>
            <person name="Radune D."/>
            <person name="Mohamoud Y."/>
            <person name="Shay R."/>
            <person name="Jin S."/>
            <person name="Zhang X."/>
            <person name="Lucey K."/>
            <person name="Ballor N.R."/>
            <person name="Ottesen E."/>
            <person name="Rosenthal R."/>
            <person name="Allen A."/>
            <person name="Leadbetter J.R."/>
            <person name="Paulsen I.T."/>
        </authorList>
    </citation>
    <scope>NUCLEOTIDE SEQUENCE [LARGE SCALE GENOMIC DNA]</scope>
    <source>
        <strain evidence="2">ATCC BAA-887 / DSM 12427 / ZAS-2</strain>
    </source>
</reference>
<dbReference type="STRING" id="545694.TREPR_3724"/>
<keyword evidence="2" id="KW-1185">Reference proteome</keyword>
<protein>
    <recommendedName>
        <fullName evidence="3">Antitoxin</fullName>
    </recommendedName>
</protein>
<organism evidence="1 2">
    <name type="scientific">Treponema primitia (strain ATCC BAA-887 / DSM 12427 / ZAS-2)</name>
    <dbReference type="NCBI Taxonomy" id="545694"/>
    <lineage>
        <taxon>Bacteria</taxon>
        <taxon>Pseudomonadati</taxon>
        <taxon>Spirochaetota</taxon>
        <taxon>Spirochaetia</taxon>
        <taxon>Spirochaetales</taxon>
        <taxon>Treponemataceae</taxon>
        <taxon>Treponema</taxon>
    </lineage>
</organism>
<dbReference type="RefSeq" id="WP_015706603.1">
    <property type="nucleotide sequence ID" value="NC_015578.1"/>
</dbReference>
<evidence type="ECO:0008006" key="3">
    <source>
        <dbReference type="Google" id="ProtNLM"/>
    </source>
</evidence>
<proteinExistence type="predicted"/>
<dbReference type="eggNOG" id="COG4118">
    <property type="taxonomic scope" value="Bacteria"/>
</dbReference>
<reference evidence="1 2" key="2">
    <citation type="journal article" date="2011" name="ISME J.">
        <title>RNA-seq reveals cooperative metabolic interactions between two termite-gut spirochete species in co-culture.</title>
        <authorList>
            <person name="Rosenthal A.Z."/>
            <person name="Matson E.G."/>
            <person name="Eldar A."/>
            <person name="Leadbetter J.R."/>
        </authorList>
    </citation>
    <scope>NUCLEOTIDE SEQUENCE [LARGE SCALE GENOMIC DNA]</scope>
    <source>
        <strain evidence="2">ATCC BAA-887 / DSM 12427 / ZAS-2</strain>
    </source>
</reference>
<accession>F5YQB5</accession>